<evidence type="ECO:0000256" key="3">
    <source>
        <dbReference type="ARBA" id="ARBA00008682"/>
    </source>
</evidence>
<keyword evidence="5" id="KW-0964">Secreted</keyword>
<dbReference type="PROSITE" id="PS51910">
    <property type="entry name" value="GH18_2"/>
    <property type="match status" value="1"/>
</dbReference>
<dbReference type="InterPro" id="IPR017853">
    <property type="entry name" value="GH"/>
</dbReference>
<dbReference type="InterPro" id="IPR011583">
    <property type="entry name" value="Chitinase_II/V-like_cat"/>
</dbReference>
<dbReference type="PROSITE" id="PS50941">
    <property type="entry name" value="CHIT_BIND_I_2"/>
    <property type="match status" value="1"/>
</dbReference>
<dbReference type="GO" id="GO:0000272">
    <property type="term" value="P:polysaccharide catabolic process"/>
    <property type="evidence" value="ECO:0007669"/>
    <property type="project" value="UniProtKB-KW"/>
</dbReference>
<dbReference type="AlphaFoldDB" id="A0AAN6MXX2"/>
<evidence type="ECO:0000256" key="4">
    <source>
        <dbReference type="ARBA" id="ARBA00012729"/>
    </source>
</evidence>
<sequence>MHGRLLWKWRTCKQSASLLTLTSRSTYLYVLTFSSFICGTGPTFCAPGNCTANCDYKAECDPGWGLQYSAASTCPLKVCCSKFGFCGTTEEFCRTNTVPEPHCSGNSVANRVVGYYEGWSTENTCGTMTPAQIPLGIYTHVNYAFALIDPGTFRIANMDATTGSLYQQVTALKGRNPGLQVWISIGGWSFNDPGPTASVFSTLAGSTAAQNEFFASLVSFMSTNGFDGVDLDWEYPVAPERGGNPSDFANYPSFLKNLRAYMNGSGFKYGLSITLPSSYWYLRNFDIVSIDPIVDWFNLMTYDLHGTWDGTDPFIGAVALAHTNLTEIQQSLDLMWRNNINPARVSLGIGFYGRSFTMSSSSCLQAGCPFSGGGNPGPCTKSAGILSDLEIRQIIAQGATVTLDPVAGVEIVTWDSNQWVSFDDEKTLKMKVDFANQFCLGGLLIWAVDLDDLNGTSINALGAAMGKAPSMVSQPVDMSQVTGDLGSDLLPTGTGTKRRDTRTRRRFSV</sequence>
<dbReference type="GO" id="GO:0008843">
    <property type="term" value="F:endochitinase activity"/>
    <property type="evidence" value="ECO:0007669"/>
    <property type="project" value="UniProtKB-EC"/>
</dbReference>
<dbReference type="SUPFAM" id="SSF51445">
    <property type="entry name" value="(Trans)glycosidases"/>
    <property type="match status" value="1"/>
</dbReference>
<dbReference type="Gene3D" id="3.10.50.10">
    <property type="match status" value="1"/>
</dbReference>
<evidence type="ECO:0000256" key="9">
    <source>
        <dbReference type="ARBA" id="ARBA00023277"/>
    </source>
</evidence>
<evidence type="ECO:0000256" key="14">
    <source>
        <dbReference type="SAM" id="MobiDB-lite"/>
    </source>
</evidence>
<feature type="disulfide bond" evidence="12">
    <location>
        <begin position="79"/>
        <end position="93"/>
    </location>
</feature>
<evidence type="ECO:0000256" key="12">
    <source>
        <dbReference type="PROSITE-ProRule" id="PRU00261"/>
    </source>
</evidence>
<dbReference type="PANTHER" id="PTHR11177:SF333">
    <property type="entry name" value="CHITINASE"/>
    <property type="match status" value="1"/>
</dbReference>
<evidence type="ECO:0000313" key="17">
    <source>
        <dbReference type="EMBL" id="KAK3935545.1"/>
    </source>
</evidence>
<keyword evidence="8" id="KW-0146">Chitin degradation</keyword>
<dbReference type="SUPFAM" id="SSF54556">
    <property type="entry name" value="Chitinase insertion domain"/>
    <property type="match status" value="1"/>
</dbReference>
<evidence type="ECO:0000256" key="11">
    <source>
        <dbReference type="ARBA" id="ARBA00023326"/>
    </source>
</evidence>
<dbReference type="PROSITE" id="PS01095">
    <property type="entry name" value="GH18_1"/>
    <property type="match status" value="1"/>
</dbReference>
<keyword evidence="10 13" id="KW-0326">Glycosidase</keyword>
<evidence type="ECO:0000259" key="15">
    <source>
        <dbReference type="PROSITE" id="PS50941"/>
    </source>
</evidence>
<accession>A0AAN6MXX2</accession>
<dbReference type="Pfam" id="PF00187">
    <property type="entry name" value="Chitin_bind_1"/>
    <property type="match status" value="1"/>
</dbReference>
<dbReference type="SUPFAM" id="SSF57016">
    <property type="entry name" value="Plant lectins/antimicrobial peptides"/>
    <property type="match status" value="1"/>
</dbReference>
<comment type="caution">
    <text evidence="12">Lacks conserved residue(s) required for the propagation of feature annotation.</text>
</comment>
<dbReference type="SMART" id="SM00636">
    <property type="entry name" value="Glyco_18"/>
    <property type="match status" value="1"/>
</dbReference>
<evidence type="ECO:0000256" key="13">
    <source>
        <dbReference type="RuleBase" id="RU000489"/>
    </source>
</evidence>
<dbReference type="Proteomes" id="UP001303473">
    <property type="component" value="Unassembled WGS sequence"/>
</dbReference>
<keyword evidence="9" id="KW-0119">Carbohydrate metabolism</keyword>
<keyword evidence="18" id="KW-1185">Reference proteome</keyword>
<dbReference type="PANTHER" id="PTHR11177">
    <property type="entry name" value="CHITINASE"/>
    <property type="match status" value="1"/>
</dbReference>
<dbReference type="EMBL" id="MU853919">
    <property type="protein sequence ID" value="KAK3935545.1"/>
    <property type="molecule type" value="Genomic_DNA"/>
</dbReference>
<dbReference type="Gene3D" id="3.30.60.10">
    <property type="entry name" value="Endochitinase-like"/>
    <property type="match status" value="1"/>
</dbReference>
<evidence type="ECO:0000313" key="18">
    <source>
        <dbReference type="Proteomes" id="UP001303473"/>
    </source>
</evidence>
<dbReference type="InterPro" id="IPR001002">
    <property type="entry name" value="Chitin-bd_1"/>
</dbReference>
<gene>
    <name evidence="17" type="ORF">QBC46DRAFT_323214</name>
</gene>
<feature type="disulfide bond" evidence="12">
    <location>
        <begin position="74"/>
        <end position="86"/>
    </location>
</feature>
<dbReference type="InterPro" id="IPR001223">
    <property type="entry name" value="Glyco_hydro18_cat"/>
</dbReference>
<dbReference type="Gene3D" id="3.20.20.80">
    <property type="entry name" value="Glycosidases"/>
    <property type="match status" value="1"/>
</dbReference>
<feature type="domain" description="Chitin-binding type-1" evidence="15">
    <location>
        <begin position="57"/>
        <end position="105"/>
    </location>
</feature>
<keyword evidence="12" id="KW-1015">Disulfide bond</keyword>
<evidence type="ECO:0000256" key="5">
    <source>
        <dbReference type="ARBA" id="ARBA00022525"/>
    </source>
</evidence>
<evidence type="ECO:0000256" key="2">
    <source>
        <dbReference type="ARBA" id="ARBA00004613"/>
    </source>
</evidence>
<evidence type="ECO:0000256" key="6">
    <source>
        <dbReference type="ARBA" id="ARBA00022669"/>
    </source>
</evidence>
<protein>
    <recommendedName>
        <fullName evidence="4">chitinase</fullName>
        <ecNumber evidence="4">3.2.1.14</ecNumber>
    </recommendedName>
</protein>
<dbReference type="PROSITE" id="PS00026">
    <property type="entry name" value="CHIT_BIND_I_1"/>
    <property type="match status" value="1"/>
</dbReference>
<keyword evidence="11" id="KW-0624">Polysaccharide degradation</keyword>
<feature type="region of interest" description="Disordered" evidence="14">
    <location>
        <begin position="483"/>
        <end position="509"/>
    </location>
</feature>
<evidence type="ECO:0000256" key="1">
    <source>
        <dbReference type="ARBA" id="ARBA00000822"/>
    </source>
</evidence>
<dbReference type="InterPro" id="IPR036861">
    <property type="entry name" value="Endochitinase-like_sf"/>
</dbReference>
<evidence type="ECO:0000259" key="16">
    <source>
        <dbReference type="PROSITE" id="PS51910"/>
    </source>
</evidence>
<organism evidence="17 18">
    <name type="scientific">Diplogelasinospora grovesii</name>
    <dbReference type="NCBI Taxonomy" id="303347"/>
    <lineage>
        <taxon>Eukaryota</taxon>
        <taxon>Fungi</taxon>
        <taxon>Dikarya</taxon>
        <taxon>Ascomycota</taxon>
        <taxon>Pezizomycotina</taxon>
        <taxon>Sordariomycetes</taxon>
        <taxon>Sordariomycetidae</taxon>
        <taxon>Sordariales</taxon>
        <taxon>Diplogelasinosporaceae</taxon>
        <taxon>Diplogelasinospora</taxon>
    </lineage>
</organism>
<dbReference type="GO" id="GO:0008061">
    <property type="term" value="F:chitin binding"/>
    <property type="evidence" value="ECO:0007669"/>
    <property type="project" value="UniProtKB-UniRule"/>
</dbReference>
<dbReference type="GO" id="GO:0005576">
    <property type="term" value="C:extracellular region"/>
    <property type="evidence" value="ECO:0007669"/>
    <property type="project" value="UniProtKB-SubCell"/>
</dbReference>
<name>A0AAN6MXX2_9PEZI</name>
<evidence type="ECO:0000256" key="10">
    <source>
        <dbReference type="ARBA" id="ARBA00023295"/>
    </source>
</evidence>
<dbReference type="CDD" id="cd00035">
    <property type="entry name" value="ChtBD1"/>
    <property type="match status" value="1"/>
</dbReference>
<comment type="subcellular location">
    <subcellularLocation>
        <location evidence="2">Secreted</location>
    </subcellularLocation>
</comment>
<dbReference type="GO" id="GO:0006032">
    <property type="term" value="P:chitin catabolic process"/>
    <property type="evidence" value="ECO:0007669"/>
    <property type="project" value="UniProtKB-KW"/>
</dbReference>
<dbReference type="SMART" id="SM00270">
    <property type="entry name" value="ChtBD1"/>
    <property type="match status" value="1"/>
</dbReference>
<comment type="catalytic activity">
    <reaction evidence="1">
        <text>Random endo-hydrolysis of N-acetyl-beta-D-glucosaminide (1-&gt;4)-beta-linkages in chitin and chitodextrins.</text>
        <dbReference type="EC" id="3.2.1.14"/>
    </reaction>
</comment>
<keyword evidence="7 13" id="KW-0378">Hydrolase</keyword>
<evidence type="ECO:0000256" key="8">
    <source>
        <dbReference type="ARBA" id="ARBA00023024"/>
    </source>
</evidence>
<comment type="similarity">
    <text evidence="3">Belongs to the glycosyl hydrolase 18 family. Chitinase class V subfamily.</text>
</comment>
<feature type="compositionally biased region" description="Basic residues" evidence="14">
    <location>
        <begin position="499"/>
        <end position="509"/>
    </location>
</feature>
<dbReference type="InterPro" id="IPR001579">
    <property type="entry name" value="Glyco_hydro_18_chit_AS"/>
</dbReference>
<evidence type="ECO:0000256" key="7">
    <source>
        <dbReference type="ARBA" id="ARBA00022801"/>
    </source>
</evidence>
<comment type="caution">
    <text evidence="17">The sequence shown here is derived from an EMBL/GenBank/DDBJ whole genome shotgun (WGS) entry which is preliminary data.</text>
</comment>
<dbReference type="InterPro" id="IPR050314">
    <property type="entry name" value="Glycosyl_Hydrlase_18"/>
</dbReference>
<keyword evidence="6 12" id="KW-0147">Chitin-binding</keyword>
<feature type="domain" description="GH18" evidence="16">
    <location>
        <begin position="110"/>
        <end position="468"/>
    </location>
</feature>
<proteinExistence type="inferred from homology"/>
<dbReference type="InterPro" id="IPR018371">
    <property type="entry name" value="Chitin-binding_1_CS"/>
</dbReference>
<dbReference type="EC" id="3.2.1.14" evidence="4"/>
<dbReference type="Pfam" id="PF00704">
    <property type="entry name" value="Glyco_hydro_18"/>
    <property type="match status" value="1"/>
</dbReference>
<reference evidence="18" key="1">
    <citation type="journal article" date="2023" name="Mol. Phylogenet. Evol.">
        <title>Genome-scale phylogeny and comparative genomics of the fungal order Sordariales.</title>
        <authorList>
            <person name="Hensen N."/>
            <person name="Bonometti L."/>
            <person name="Westerberg I."/>
            <person name="Brannstrom I.O."/>
            <person name="Guillou S."/>
            <person name="Cros-Aarteil S."/>
            <person name="Calhoun S."/>
            <person name="Haridas S."/>
            <person name="Kuo A."/>
            <person name="Mondo S."/>
            <person name="Pangilinan J."/>
            <person name="Riley R."/>
            <person name="LaButti K."/>
            <person name="Andreopoulos B."/>
            <person name="Lipzen A."/>
            <person name="Chen C."/>
            <person name="Yan M."/>
            <person name="Daum C."/>
            <person name="Ng V."/>
            <person name="Clum A."/>
            <person name="Steindorff A."/>
            <person name="Ohm R.A."/>
            <person name="Martin F."/>
            <person name="Silar P."/>
            <person name="Natvig D.O."/>
            <person name="Lalanne C."/>
            <person name="Gautier V."/>
            <person name="Ament-Velasquez S.L."/>
            <person name="Kruys A."/>
            <person name="Hutchinson M.I."/>
            <person name="Powell A.J."/>
            <person name="Barry K."/>
            <person name="Miller A.N."/>
            <person name="Grigoriev I.V."/>
            <person name="Debuchy R."/>
            <person name="Gladieux P."/>
            <person name="Hiltunen Thoren M."/>
            <person name="Johannesson H."/>
        </authorList>
    </citation>
    <scope>NUCLEOTIDE SEQUENCE [LARGE SCALE GENOMIC DNA]</scope>
    <source>
        <strain evidence="18">CBS 340.73</strain>
    </source>
</reference>
<dbReference type="InterPro" id="IPR029070">
    <property type="entry name" value="Chitinase_insertion_sf"/>
</dbReference>